<dbReference type="EMBL" id="JNBY01000145">
    <property type="protein sequence ID" value="KDN81398.1"/>
    <property type="molecule type" value="Genomic_DNA"/>
</dbReference>
<name>A0A066YIT3_9ACTN</name>
<dbReference type="AlphaFoldDB" id="A0A066YIT3"/>
<gene>
    <name evidence="1" type="ORF">KCH_68450</name>
</gene>
<dbReference type="eggNOG" id="ENOG5030QKF">
    <property type="taxonomic scope" value="Bacteria"/>
</dbReference>
<comment type="caution">
    <text evidence="1">The sequence shown here is derived from an EMBL/GenBank/DDBJ whole genome shotgun (WGS) entry which is preliminary data.</text>
</comment>
<sequence length="108" mass="11108">MEGEIVGTYDPMFAVRGAAEAVAVAAKDVAGGRAAWDRPADAANSLERMDHLVSALADLLRQQADALPKLTADPQAVQAAGLVTEAAATAVKLGEQLRKAGGVARDVR</sequence>
<accession>A0A066YIT3</accession>
<evidence type="ECO:0000313" key="1">
    <source>
        <dbReference type="EMBL" id="KDN81398.1"/>
    </source>
</evidence>
<dbReference type="HOGENOM" id="CLU_2193436_0_0_11"/>
<dbReference type="PATRIC" id="fig|1348663.4.peg.6626"/>
<protein>
    <submittedName>
        <fullName evidence="1">Uncharacterized protein</fullName>
    </submittedName>
</protein>
<reference evidence="1 2" key="1">
    <citation type="submission" date="2014-05" db="EMBL/GenBank/DDBJ databases">
        <title>Draft Genome Sequence of Kitasatospora cheerisanensis KCTC 2395.</title>
        <authorList>
            <person name="Nam D.H."/>
        </authorList>
    </citation>
    <scope>NUCLEOTIDE SEQUENCE [LARGE SCALE GENOMIC DNA]</scope>
    <source>
        <strain evidence="1 2">KCTC 2395</strain>
    </source>
</reference>
<evidence type="ECO:0000313" key="2">
    <source>
        <dbReference type="Proteomes" id="UP000027178"/>
    </source>
</evidence>
<dbReference type="Proteomes" id="UP000027178">
    <property type="component" value="Unassembled WGS sequence"/>
</dbReference>
<keyword evidence="2" id="KW-1185">Reference proteome</keyword>
<organism evidence="1 2">
    <name type="scientific">Kitasatospora cheerisanensis KCTC 2395</name>
    <dbReference type="NCBI Taxonomy" id="1348663"/>
    <lineage>
        <taxon>Bacteria</taxon>
        <taxon>Bacillati</taxon>
        <taxon>Actinomycetota</taxon>
        <taxon>Actinomycetes</taxon>
        <taxon>Kitasatosporales</taxon>
        <taxon>Streptomycetaceae</taxon>
        <taxon>Kitasatospora</taxon>
    </lineage>
</organism>
<proteinExistence type="predicted"/>